<comment type="caution">
    <text evidence="1">The sequence shown here is derived from an EMBL/GenBank/DDBJ whole genome shotgun (WGS) entry which is preliminary data.</text>
</comment>
<feature type="non-terminal residue" evidence="1">
    <location>
        <position position="70"/>
    </location>
</feature>
<dbReference type="EMBL" id="AEYH02001179">
    <property type="protein sequence ID" value="KFG52193.1"/>
    <property type="molecule type" value="Genomic_DNA"/>
</dbReference>
<feature type="non-terminal residue" evidence="1">
    <location>
        <position position="1"/>
    </location>
</feature>
<name>A0A086L6C5_TOXGO</name>
<dbReference type="AlphaFoldDB" id="A0A086L6C5"/>
<dbReference type="VEuPathDB" id="ToxoDB:TGFOU_228300B"/>
<evidence type="ECO:0000313" key="2">
    <source>
        <dbReference type="Proteomes" id="UP000028838"/>
    </source>
</evidence>
<gene>
    <name evidence="1" type="ORF">TGFOU_228300B</name>
</gene>
<proteinExistence type="predicted"/>
<evidence type="ECO:0000313" key="1">
    <source>
        <dbReference type="EMBL" id="KFG52193.1"/>
    </source>
</evidence>
<protein>
    <submittedName>
        <fullName evidence="1">CCDC25 protein</fullName>
    </submittedName>
</protein>
<organism evidence="1 2">
    <name type="scientific">Toxoplasma gondii FOU</name>
    <dbReference type="NCBI Taxonomy" id="943167"/>
    <lineage>
        <taxon>Eukaryota</taxon>
        <taxon>Sar</taxon>
        <taxon>Alveolata</taxon>
        <taxon>Apicomplexa</taxon>
        <taxon>Conoidasida</taxon>
        <taxon>Coccidia</taxon>
        <taxon>Eucoccidiorida</taxon>
        <taxon>Eimeriorina</taxon>
        <taxon>Sarcocystidae</taxon>
        <taxon>Toxoplasma</taxon>
    </lineage>
</organism>
<reference evidence="1 2" key="1">
    <citation type="submission" date="2014-07" db="EMBL/GenBank/DDBJ databases">
        <authorList>
            <person name="Sibley D."/>
            <person name="Venepally P."/>
            <person name="Karamycheva S."/>
            <person name="Hadjithomas M."/>
            <person name="Khan A."/>
            <person name="Brunk B."/>
            <person name="Roos D."/>
            <person name="Caler E."/>
            <person name="Lorenzi H."/>
        </authorList>
    </citation>
    <scope>NUCLEOTIDE SEQUENCE [LARGE SCALE GENOMIC DNA]</scope>
    <source>
        <strain evidence="1 2">FOU</strain>
    </source>
</reference>
<dbReference type="Proteomes" id="UP000028838">
    <property type="component" value="Unassembled WGS sequence"/>
</dbReference>
<sequence length="70" mass="8461">LQGSSAIENNCANERRKCARGDRRKRRRRSERRRRGSCDVTRRCRLWNRNSQIKATERLRVAERLKKTFS</sequence>
<accession>A0A086L6C5</accession>